<evidence type="ECO:0000313" key="2">
    <source>
        <dbReference type="EMBL" id="MFE1356637.1"/>
    </source>
</evidence>
<dbReference type="SUPFAM" id="SSF53474">
    <property type="entry name" value="alpha/beta-Hydrolases"/>
    <property type="match status" value="1"/>
</dbReference>
<dbReference type="InterPro" id="IPR029058">
    <property type="entry name" value="AB_hydrolase_fold"/>
</dbReference>
<evidence type="ECO:0000313" key="3">
    <source>
        <dbReference type="Proteomes" id="UP001599542"/>
    </source>
</evidence>
<feature type="signal peptide" evidence="1">
    <location>
        <begin position="1"/>
        <end position="39"/>
    </location>
</feature>
<dbReference type="Gene3D" id="3.40.50.1820">
    <property type="entry name" value="alpha/beta hydrolase"/>
    <property type="match status" value="1"/>
</dbReference>
<dbReference type="InterPro" id="IPR002918">
    <property type="entry name" value="Lipase_EstA/Esterase_EstB"/>
</dbReference>
<dbReference type="RefSeq" id="WP_380331234.1">
    <property type="nucleotide sequence ID" value="NZ_JBHYPW010000077.1"/>
</dbReference>
<organism evidence="2 3">
    <name type="scientific">Kitasatospora phosalacinea</name>
    <dbReference type="NCBI Taxonomy" id="2065"/>
    <lineage>
        <taxon>Bacteria</taxon>
        <taxon>Bacillati</taxon>
        <taxon>Actinomycetota</taxon>
        <taxon>Actinomycetes</taxon>
        <taxon>Kitasatosporales</taxon>
        <taxon>Streptomycetaceae</taxon>
        <taxon>Kitasatospora</taxon>
    </lineage>
</organism>
<dbReference type="PANTHER" id="PTHR32015">
    <property type="entry name" value="FASTING INDUCED LIPASE"/>
    <property type="match status" value="1"/>
</dbReference>
<proteinExistence type="predicted"/>
<comment type="caution">
    <text evidence="2">The sequence shown here is derived from an EMBL/GenBank/DDBJ whole genome shotgun (WGS) entry which is preliminary data.</text>
</comment>
<name>A0ABW6GV31_9ACTN</name>
<dbReference type="Proteomes" id="UP001599542">
    <property type="component" value="Unassembled WGS sequence"/>
</dbReference>
<keyword evidence="3" id="KW-1185">Reference proteome</keyword>
<protein>
    <submittedName>
        <fullName evidence="2">Esterase/lipase family protein</fullName>
    </submittedName>
</protein>
<reference evidence="2 3" key="1">
    <citation type="submission" date="2024-09" db="EMBL/GenBank/DDBJ databases">
        <title>The Natural Products Discovery Center: Release of the First 8490 Sequenced Strains for Exploring Actinobacteria Biosynthetic Diversity.</title>
        <authorList>
            <person name="Kalkreuter E."/>
            <person name="Kautsar S.A."/>
            <person name="Yang D."/>
            <person name="Bader C.D."/>
            <person name="Teijaro C.N."/>
            <person name="Fluegel L."/>
            <person name="Davis C.M."/>
            <person name="Simpson J.R."/>
            <person name="Lauterbach L."/>
            <person name="Steele A.D."/>
            <person name="Gui C."/>
            <person name="Meng S."/>
            <person name="Li G."/>
            <person name="Viehrig K."/>
            <person name="Ye F."/>
            <person name="Su P."/>
            <person name="Kiefer A.F."/>
            <person name="Nichols A."/>
            <person name="Cepeda A.J."/>
            <person name="Yan W."/>
            <person name="Fan B."/>
            <person name="Jiang Y."/>
            <person name="Adhikari A."/>
            <person name="Zheng C.-J."/>
            <person name="Schuster L."/>
            <person name="Cowan T.M."/>
            <person name="Smanski M.J."/>
            <person name="Chevrette M.G."/>
            <person name="De Carvalho L.P.S."/>
            <person name="Shen B."/>
        </authorList>
    </citation>
    <scope>NUCLEOTIDE SEQUENCE [LARGE SCALE GENOMIC DNA]</scope>
    <source>
        <strain evidence="2 3">NPDC058753</strain>
    </source>
</reference>
<dbReference type="EMBL" id="JBHYPX010000097">
    <property type="protein sequence ID" value="MFE1356637.1"/>
    <property type="molecule type" value="Genomic_DNA"/>
</dbReference>
<keyword evidence="1" id="KW-0732">Signal</keyword>
<sequence>MRPSLRQRVRNRLRPLAVLGTATALASLSALATAPPATAADGWLPVPYSVAGAVVVGNLAPNTPPPGANDWSCRPSAAHPYPVVLTHGTLSNERMNGDSLSPFLHDNGYCVFTLNYGGSDLLPNKGLWSMQGSADTLRRFVDQVLAATGAPEVDIVGHSQGGLMPRYYLKYLGGAAKVHTLVGLGPTNHGGTVSGLVTLLDQLHVLGVVSDIDSLVCDACSQQLVGSDFLADLNAGGDTVPGVRYTVIASKYDEFASPYTNDFLSGPNVTNITLQDGCPIDFSGHLALPYRPRALTLVLNALDPAHPKPVPCLFEPATG</sequence>
<gene>
    <name evidence="2" type="ORF">ACFW6T_32160</name>
</gene>
<evidence type="ECO:0000256" key="1">
    <source>
        <dbReference type="SAM" id="SignalP"/>
    </source>
</evidence>
<accession>A0ABW6GV31</accession>
<dbReference type="Pfam" id="PF01674">
    <property type="entry name" value="Lipase_2"/>
    <property type="match status" value="1"/>
</dbReference>
<feature type="chain" id="PRO_5046480610" evidence="1">
    <location>
        <begin position="40"/>
        <end position="319"/>
    </location>
</feature>
<dbReference type="PANTHER" id="PTHR32015:SF1">
    <property type="entry name" value="LIPASE"/>
    <property type="match status" value="1"/>
</dbReference>